<name>A0ABN7R6N0_9BACT</name>
<protein>
    <recommendedName>
        <fullName evidence="1">BioF2-like acetyltransferase domain-containing protein</fullName>
    </recommendedName>
</protein>
<accession>A0ABN7R6N0</accession>
<reference evidence="2 3" key="1">
    <citation type="submission" date="2021-04" db="EMBL/GenBank/DDBJ databases">
        <authorList>
            <person name="Rodrigo-Torres L."/>
            <person name="Arahal R. D."/>
            <person name="Lucena T."/>
        </authorList>
    </citation>
    <scope>NUCLEOTIDE SEQUENCE [LARGE SCALE GENOMIC DNA]</scope>
    <source>
        <strain evidence="2 3">CECT 9623</strain>
    </source>
</reference>
<dbReference type="EMBL" id="CAJRAU010000003">
    <property type="protein sequence ID" value="CAG5069721.1"/>
    <property type="molecule type" value="Genomic_DNA"/>
</dbReference>
<dbReference type="Proteomes" id="UP000679725">
    <property type="component" value="Unassembled WGS sequence"/>
</dbReference>
<evidence type="ECO:0000313" key="3">
    <source>
        <dbReference type="Proteomes" id="UP000679725"/>
    </source>
</evidence>
<organism evidence="2 3">
    <name type="scientific">Dyadobacter linearis</name>
    <dbReference type="NCBI Taxonomy" id="2823330"/>
    <lineage>
        <taxon>Bacteria</taxon>
        <taxon>Pseudomonadati</taxon>
        <taxon>Bacteroidota</taxon>
        <taxon>Cytophagia</taxon>
        <taxon>Cytophagales</taxon>
        <taxon>Spirosomataceae</taxon>
        <taxon>Dyadobacter</taxon>
    </lineage>
</organism>
<dbReference type="Gene3D" id="3.40.630.30">
    <property type="match status" value="1"/>
</dbReference>
<dbReference type="InterPro" id="IPR038740">
    <property type="entry name" value="BioF2-like_GNAT_dom"/>
</dbReference>
<dbReference type="SUPFAM" id="SSF55729">
    <property type="entry name" value="Acyl-CoA N-acyltransferases (Nat)"/>
    <property type="match status" value="1"/>
</dbReference>
<feature type="domain" description="BioF2-like acetyltransferase" evidence="1">
    <location>
        <begin position="209"/>
        <end position="286"/>
    </location>
</feature>
<proteinExistence type="predicted"/>
<gene>
    <name evidence="2" type="ORF">DYBT9623_02458</name>
</gene>
<comment type="caution">
    <text evidence="2">The sequence shown here is derived from an EMBL/GenBank/DDBJ whole genome shotgun (WGS) entry which is preliminary data.</text>
</comment>
<evidence type="ECO:0000313" key="2">
    <source>
        <dbReference type="EMBL" id="CAG5069721.1"/>
    </source>
</evidence>
<sequence length="318" mass="36143">MDDGRNTVLIFDKHFPEAANYQPGHYLYYTPEHLVTQTNQTIFSCFLLQCESSDVVAELHCTSADGVNWVCPPRSPFGGIQLGKRCANSDLFFFLNTIKMWIETQSGKKLTIKTAPTCYDPGIHTILHDVYNNTDNCELCTISNQHIPITPSNFLSGIHLSEKRRLKKCLNAGFEAGLTNQLTAKQCYDFLLKCRTTKGYQISVSNNELEVLLTQFPNDFLIFTATKNNEIIALVIVVRVNEKVLYTFLSSYLPDFATFSPIVFLTQKIYEYGQQNGFKILDLGTSLDHLGTHKESLSRFKRNLGAETSEKVTYHFTW</sequence>
<keyword evidence="3" id="KW-1185">Reference proteome</keyword>
<dbReference type="Pfam" id="PF13480">
    <property type="entry name" value="Acetyltransf_6"/>
    <property type="match status" value="1"/>
</dbReference>
<dbReference type="InterPro" id="IPR016181">
    <property type="entry name" value="Acyl_CoA_acyltransferase"/>
</dbReference>
<evidence type="ECO:0000259" key="1">
    <source>
        <dbReference type="Pfam" id="PF13480"/>
    </source>
</evidence>